<feature type="binding site" evidence="13">
    <location>
        <position position="92"/>
    </location>
    <ligand>
        <name>UDP-N-acetyl-alpha-D-glucosamine</name>
        <dbReference type="ChEBI" id="CHEBI:57705"/>
    </ligand>
</feature>
<dbReference type="EMBL" id="AP014521">
    <property type="protein sequence ID" value="BAP58685.1"/>
    <property type="molecule type" value="Genomic_DNA"/>
</dbReference>
<feature type="active site" description="Proton donor" evidence="13">
    <location>
        <position position="116"/>
    </location>
</feature>
<dbReference type="GO" id="GO:0008360">
    <property type="term" value="P:regulation of cell shape"/>
    <property type="evidence" value="ECO:0007669"/>
    <property type="project" value="UniProtKB-KW"/>
</dbReference>
<dbReference type="NCBIfam" id="NF006873">
    <property type="entry name" value="PRK09369.1"/>
    <property type="match status" value="1"/>
</dbReference>
<comment type="catalytic activity">
    <reaction evidence="12 13">
        <text>phosphoenolpyruvate + UDP-N-acetyl-alpha-D-glucosamine = UDP-N-acetyl-3-O-(1-carboxyvinyl)-alpha-D-glucosamine + phosphate</text>
        <dbReference type="Rhea" id="RHEA:18681"/>
        <dbReference type="ChEBI" id="CHEBI:43474"/>
        <dbReference type="ChEBI" id="CHEBI:57705"/>
        <dbReference type="ChEBI" id="CHEBI:58702"/>
        <dbReference type="ChEBI" id="CHEBI:68483"/>
        <dbReference type="EC" id="2.5.1.7"/>
    </reaction>
</comment>
<proteinExistence type="inferred from homology"/>
<dbReference type="FunFam" id="3.65.10.10:FF:000001">
    <property type="entry name" value="UDP-N-acetylglucosamine 1-carboxyvinyltransferase"/>
    <property type="match status" value="1"/>
</dbReference>
<feature type="modified residue" description="2-(S-cysteinyl)pyruvic acid O-phosphothioketal" evidence="13">
    <location>
        <position position="116"/>
    </location>
</feature>
<dbReference type="GO" id="GO:0008760">
    <property type="term" value="F:UDP-N-acetylglucosamine 1-carboxyvinyltransferase activity"/>
    <property type="evidence" value="ECO:0007669"/>
    <property type="project" value="UniProtKB-UniRule"/>
</dbReference>
<evidence type="ECO:0000256" key="9">
    <source>
        <dbReference type="ARBA" id="ARBA00023316"/>
    </source>
</evidence>
<evidence type="ECO:0000256" key="5">
    <source>
        <dbReference type="ARBA" id="ARBA00022679"/>
    </source>
</evidence>
<dbReference type="Pfam" id="PF00275">
    <property type="entry name" value="EPSP_synthase"/>
    <property type="match status" value="1"/>
</dbReference>
<gene>
    <name evidence="13 15" type="primary">murA</name>
    <name evidence="15" type="ORF">TGUWTKB_4590</name>
</gene>
<dbReference type="EC" id="2.5.1.7" evidence="13"/>
<dbReference type="InterPro" id="IPR036968">
    <property type="entry name" value="Enolpyruvate_Tfrase_sf"/>
</dbReference>
<sequence>MHKFRIQGPTCLSGEVKISGAKNAALPILFCTILSKEEIKIKNVPKLKDIDTAIKLLKLLGSKIENKESIFFINNKDINKFNVPYNLTKKMRASIWILGPLISRFGHGEVSLPGGCSIGNRPIDFHIYGLKKLGANIDIENNYIKAFNKGRLKGARIVMKKKSVGATLTIMSAATLATGKTIIENAACEPEIVDTANFLKSLGAKINGAGSKKIIIEGVKQLKGGTYSIMPDRIETATFLLAATVSGGKIICRNTNPNFLRVVLKKLQQAGSEIKIGKTWISIDMHKKRPKSVDLYTAPYPGFPTDLQAQFTLLNLIAEGNSTITENIFEDRFSHISELIKMGACAKIKKNTIICYGVKKLYGATVKATDLRASASLVLAGCIAHGTTLINHINHIDRGYENVEKKLKSIGANIIRIKNYK</sequence>
<dbReference type="SUPFAM" id="SSF55205">
    <property type="entry name" value="EPT/RTPC-like"/>
    <property type="match status" value="1"/>
</dbReference>
<evidence type="ECO:0000256" key="11">
    <source>
        <dbReference type="ARBA" id="ARBA00038367"/>
    </source>
</evidence>
<reference evidence="16" key="1">
    <citation type="submission" date="2013-11" db="EMBL/GenBank/DDBJ databases">
        <title>Symbiont-containing voluminous jelly as an extraordinary maternal gift for overwintering insect nymphs.</title>
        <authorList>
            <person name="Kaiwa N."/>
            <person name="Hosokawa T."/>
            <person name="Nikoh N."/>
            <person name="Meng X.Y."/>
            <person name="Tanahashi M."/>
            <person name="Moriyama M."/>
            <person name="Maeda T."/>
            <person name="Yamaguchi K."/>
            <person name="Shigenobu S."/>
            <person name="Ito M."/>
            <person name="Fukatsu T."/>
        </authorList>
    </citation>
    <scope>NUCLEOTIDE SEQUENCE [LARGE SCALE GENOMIC DNA]</scope>
    <source>
        <strain evidence="16">UwTKB</strain>
    </source>
</reference>
<dbReference type="PANTHER" id="PTHR43783">
    <property type="entry name" value="UDP-N-ACETYLGLUCOSAMINE 1-CARBOXYVINYLTRANSFERASE"/>
    <property type="match status" value="1"/>
</dbReference>
<dbReference type="OrthoDB" id="9803760at2"/>
<dbReference type="GO" id="GO:0019277">
    <property type="term" value="P:UDP-N-acetylgalactosamine biosynthetic process"/>
    <property type="evidence" value="ECO:0007669"/>
    <property type="project" value="InterPro"/>
</dbReference>
<evidence type="ECO:0000256" key="3">
    <source>
        <dbReference type="ARBA" id="ARBA00022490"/>
    </source>
</evidence>
<protein>
    <recommendedName>
        <fullName evidence="13">UDP-N-acetylglucosamine 1-carboxyvinyltransferase</fullName>
        <ecNumber evidence="13">2.5.1.7</ecNumber>
    </recommendedName>
    <alternativeName>
        <fullName evidence="13">Enoylpyruvate transferase</fullName>
    </alternativeName>
    <alternativeName>
        <fullName evidence="13">UDP-N-acetylglucosamine enolpyruvyl transferase</fullName>
        <shortName evidence="13">EPT</shortName>
    </alternativeName>
</protein>
<dbReference type="HAMAP" id="MF_00111">
    <property type="entry name" value="MurA"/>
    <property type="match status" value="1"/>
</dbReference>
<evidence type="ECO:0000256" key="12">
    <source>
        <dbReference type="ARBA" id="ARBA00047527"/>
    </source>
</evidence>
<evidence type="ECO:0000256" key="10">
    <source>
        <dbReference type="ARBA" id="ARBA00023317"/>
    </source>
</evidence>
<dbReference type="InterPro" id="IPR005750">
    <property type="entry name" value="UDP_GlcNAc_COvinyl_MurA"/>
</dbReference>
<evidence type="ECO:0000313" key="16">
    <source>
        <dbReference type="Proteomes" id="UP000031627"/>
    </source>
</evidence>
<comment type="caution">
    <text evidence="13">Lacks conserved residue(s) required for the propagation of feature annotation.</text>
</comment>
<comment type="subcellular location">
    <subcellularLocation>
        <location evidence="1 13">Cytoplasm</location>
    </subcellularLocation>
</comment>
<evidence type="ECO:0000256" key="4">
    <source>
        <dbReference type="ARBA" id="ARBA00022618"/>
    </source>
</evidence>
<evidence type="ECO:0000259" key="14">
    <source>
        <dbReference type="Pfam" id="PF00275"/>
    </source>
</evidence>
<comment type="function">
    <text evidence="13">Cell wall formation. Adds enolpyruvyl to UDP-N-acetylglucosamine.</text>
</comment>
<dbReference type="UniPathway" id="UPA00219"/>
<keyword evidence="10 13" id="KW-0670">Pyruvate</keyword>
<dbReference type="KEGG" id="sbw:TGUWTKB_4590"/>
<dbReference type="AlphaFoldDB" id="A0A090AS51"/>
<dbReference type="GO" id="GO:0051301">
    <property type="term" value="P:cell division"/>
    <property type="evidence" value="ECO:0007669"/>
    <property type="project" value="UniProtKB-KW"/>
</dbReference>
<dbReference type="CDD" id="cd01555">
    <property type="entry name" value="UdpNAET"/>
    <property type="match status" value="1"/>
</dbReference>
<organism evidence="15 16">
    <name type="scientific">Candidatus Tachikawaea gelatinosa</name>
    <dbReference type="NCBI Taxonomy" id="1410383"/>
    <lineage>
        <taxon>Bacteria</taxon>
        <taxon>Pseudomonadati</taxon>
        <taxon>Pseudomonadota</taxon>
        <taxon>Gammaproteobacteria</taxon>
        <taxon>Enterobacterales</taxon>
        <taxon>Enterobacteriaceae</taxon>
        <taxon>Candidatus Tachikawaea</taxon>
    </lineage>
</organism>
<evidence type="ECO:0000256" key="1">
    <source>
        <dbReference type="ARBA" id="ARBA00004496"/>
    </source>
</evidence>
<keyword evidence="6 13" id="KW-0133">Cell shape</keyword>
<evidence type="ECO:0000256" key="8">
    <source>
        <dbReference type="ARBA" id="ARBA00023306"/>
    </source>
</evidence>
<dbReference type="GO" id="GO:0071555">
    <property type="term" value="P:cell wall organization"/>
    <property type="evidence" value="ECO:0007669"/>
    <property type="project" value="UniProtKB-KW"/>
</dbReference>
<keyword evidence="3 13" id="KW-0963">Cytoplasm</keyword>
<dbReference type="InterPro" id="IPR013792">
    <property type="entry name" value="RNA3'P_cycl/enolpyr_Trfase_a/b"/>
</dbReference>
<name>A0A090AS51_9ENTR</name>
<dbReference type="RefSeq" id="WP_041063190.1">
    <property type="nucleotide sequence ID" value="NZ_AP014521.1"/>
</dbReference>
<comment type="pathway">
    <text evidence="2 13">Cell wall biogenesis; peptidoglycan biosynthesis.</text>
</comment>
<dbReference type="NCBIfam" id="TIGR01072">
    <property type="entry name" value="murA"/>
    <property type="match status" value="1"/>
</dbReference>
<dbReference type="GO" id="GO:0009252">
    <property type="term" value="P:peptidoglycan biosynthetic process"/>
    <property type="evidence" value="ECO:0007669"/>
    <property type="project" value="UniProtKB-UniRule"/>
</dbReference>
<dbReference type="Gene3D" id="3.65.10.10">
    <property type="entry name" value="Enolpyruvate transferase domain"/>
    <property type="match status" value="2"/>
</dbReference>
<dbReference type="STRING" id="1410383.TGUWTKB_4590"/>
<evidence type="ECO:0000313" key="15">
    <source>
        <dbReference type="EMBL" id="BAP58685.1"/>
    </source>
</evidence>
<dbReference type="GO" id="GO:0005737">
    <property type="term" value="C:cytoplasm"/>
    <property type="evidence" value="ECO:0007669"/>
    <property type="project" value="UniProtKB-SubCell"/>
</dbReference>
<evidence type="ECO:0000256" key="13">
    <source>
        <dbReference type="HAMAP-Rule" id="MF_00111"/>
    </source>
</evidence>
<keyword evidence="5 13" id="KW-0808">Transferase</keyword>
<feature type="binding site" evidence="13">
    <location>
        <position position="306"/>
    </location>
    <ligand>
        <name>UDP-N-acetyl-alpha-D-glucosamine</name>
        <dbReference type="ChEBI" id="CHEBI:57705"/>
    </ligand>
</feature>
<keyword evidence="7 13" id="KW-0573">Peptidoglycan synthesis</keyword>
<keyword evidence="9 13" id="KW-0961">Cell wall biogenesis/degradation</keyword>
<dbReference type="InterPro" id="IPR001986">
    <property type="entry name" value="Enolpyruvate_Tfrase_dom"/>
</dbReference>
<evidence type="ECO:0000256" key="6">
    <source>
        <dbReference type="ARBA" id="ARBA00022960"/>
    </source>
</evidence>
<keyword evidence="4 13" id="KW-0132">Cell division</keyword>
<feature type="binding site" evidence="13">
    <location>
        <position position="328"/>
    </location>
    <ligand>
        <name>UDP-N-acetyl-alpha-D-glucosamine</name>
        <dbReference type="ChEBI" id="CHEBI:57705"/>
    </ligand>
</feature>
<dbReference type="HOGENOM" id="CLU_027387_0_0_6"/>
<reference evidence="15 16" key="2">
    <citation type="journal article" date="2014" name="Curr. Biol.">
        <title>Symbiont-Supplemented Maternal Investment Underpinning Host's Ecological Adaptation.</title>
        <authorList>
            <person name="Kaiwa N."/>
            <person name="Hosokawa T."/>
            <person name="Nikoh N."/>
            <person name="Tanahashi M."/>
            <person name="Moriyama M."/>
            <person name="Meng X.Y."/>
            <person name="Maeda T."/>
            <person name="Yamaguchi K."/>
            <person name="Shigenobu S."/>
            <person name="Ito M."/>
            <person name="Fukatsu T."/>
        </authorList>
    </citation>
    <scope>NUCLEOTIDE SEQUENCE [LARGE SCALE GENOMIC DNA]</scope>
    <source>
        <strain evidence="15 16">UwTKB</strain>
    </source>
</reference>
<keyword evidence="16" id="KW-1185">Reference proteome</keyword>
<comment type="similarity">
    <text evidence="11 13">Belongs to the EPSP synthase family. MurA subfamily.</text>
</comment>
<keyword evidence="8 13" id="KW-0131">Cell cycle</keyword>
<evidence type="ECO:0000256" key="7">
    <source>
        <dbReference type="ARBA" id="ARBA00022984"/>
    </source>
</evidence>
<dbReference type="InterPro" id="IPR050068">
    <property type="entry name" value="MurA_subfamily"/>
</dbReference>
<feature type="binding site" evidence="13">
    <location>
        <begin position="22"/>
        <end position="23"/>
    </location>
    <ligand>
        <name>phosphoenolpyruvate</name>
        <dbReference type="ChEBI" id="CHEBI:58702"/>
    </ligand>
</feature>
<feature type="domain" description="Enolpyruvate transferase" evidence="14">
    <location>
        <begin position="7"/>
        <end position="407"/>
    </location>
</feature>
<accession>A0A090AS51</accession>
<dbReference type="PANTHER" id="PTHR43783:SF1">
    <property type="entry name" value="UDP-N-ACETYLGLUCOSAMINE 1-CARBOXYVINYLTRANSFERASE"/>
    <property type="match status" value="1"/>
</dbReference>
<dbReference type="Proteomes" id="UP000031627">
    <property type="component" value="Chromosome"/>
</dbReference>
<evidence type="ECO:0000256" key="2">
    <source>
        <dbReference type="ARBA" id="ARBA00004752"/>
    </source>
</evidence>